<dbReference type="Proteomes" id="UP000256661">
    <property type="component" value="Unassembled WGS sequence"/>
</dbReference>
<dbReference type="AlphaFoldDB" id="A0A3D9SHS3"/>
<accession>A0A3D9SHS3</accession>
<gene>
    <name evidence="1" type="ORF">DFJ69_0848</name>
</gene>
<evidence type="ECO:0000313" key="1">
    <source>
        <dbReference type="EMBL" id="REE95459.1"/>
    </source>
</evidence>
<reference evidence="1 2" key="1">
    <citation type="submission" date="2018-08" db="EMBL/GenBank/DDBJ databases">
        <title>Sequencing the genomes of 1000 actinobacteria strains.</title>
        <authorList>
            <person name="Klenk H.-P."/>
        </authorList>
    </citation>
    <scope>NUCLEOTIDE SEQUENCE [LARGE SCALE GENOMIC DNA]</scope>
    <source>
        <strain evidence="1 2">DSM 43927</strain>
    </source>
</reference>
<dbReference type="EMBL" id="QTTT01000001">
    <property type="protein sequence ID" value="REE95459.1"/>
    <property type="molecule type" value="Genomic_DNA"/>
</dbReference>
<sequence>MMAATGVGAVGAAALAGVPGASASAARRGHGLADAVVAAFRRHRVVAIGEVHGQQEHHDALQTLLLDPRLPEVVDDIVVEFGNALYQPTMDRFTDGAAVEDPDLRLVWRNTTQSPVATLDAPMYEQFFRTVRAANWALPENERMRVLLGDPPIDWARVTTKEDVRAFDDRDGHMASVLKREVLDKGRRALVCYGSRHVMHAPPGAEGGGGIPLIEQQTGQRAYVILSGGHPRLASHPRRAVIPAQGTWLETADSSEFHYLPGDCGIAFGAIADALLYLGPRNEQTQSLWNPALYLDPAYWAELRRRKAITGAPVDLRRQYRHQHSVVWPTPPPGEC</sequence>
<organism evidence="1 2">
    <name type="scientific">Thermomonospora umbrina</name>
    <dbReference type="NCBI Taxonomy" id="111806"/>
    <lineage>
        <taxon>Bacteria</taxon>
        <taxon>Bacillati</taxon>
        <taxon>Actinomycetota</taxon>
        <taxon>Actinomycetes</taxon>
        <taxon>Streptosporangiales</taxon>
        <taxon>Thermomonosporaceae</taxon>
        <taxon>Thermomonospora</taxon>
    </lineage>
</organism>
<evidence type="ECO:0008006" key="3">
    <source>
        <dbReference type="Google" id="ProtNLM"/>
    </source>
</evidence>
<dbReference type="SUPFAM" id="SSF159501">
    <property type="entry name" value="EreA/ChaN-like"/>
    <property type="match status" value="1"/>
</dbReference>
<name>A0A3D9SHS3_9ACTN</name>
<evidence type="ECO:0000313" key="2">
    <source>
        <dbReference type="Proteomes" id="UP000256661"/>
    </source>
</evidence>
<proteinExistence type="predicted"/>
<comment type="caution">
    <text evidence="1">The sequence shown here is derived from an EMBL/GenBank/DDBJ whole genome shotgun (WGS) entry which is preliminary data.</text>
</comment>
<keyword evidence="2" id="KW-1185">Reference proteome</keyword>
<protein>
    <recommendedName>
        <fullName evidence="3">Haem-binding uptake Tiki superfamily ChaN domain-containing protein</fullName>
    </recommendedName>
</protein>